<feature type="domain" description="DRBM" evidence="5">
    <location>
        <begin position="508"/>
        <end position="575"/>
    </location>
</feature>
<feature type="region of interest" description="Disordered" evidence="4">
    <location>
        <begin position="574"/>
        <end position="609"/>
    </location>
</feature>
<evidence type="ECO:0000256" key="2">
    <source>
        <dbReference type="ARBA" id="ARBA00022884"/>
    </source>
</evidence>
<dbReference type="GO" id="GO:0008298">
    <property type="term" value="P:intracellular mRNA localization"/>
    <property type="evidence" value="ECO:0007669"/>
    <property type="project" value="TreeGrafter"/>
</dbReference>
<dbReference type="SUPFAM" id="SSF54768">
    <property type="entry name" value="dsRNA-binding domain-like"/>
    <property type="match status" value="5"/>
</dbReference>
<keyword evidence="2 3" id="KW-0694">RNA-binding</keyword>
<dbReference type="CDD" id="cd19860">
    <property type="entry name" value="DSRM_STAU_rpt4"/>
    <property type="match status" value="1"/>
</dbReference>
<feature type="compositionally biased region" description="Low complexity" evidence="4">
    <location>
        <begin position="11"/>
        <end position="34"/>
    </location>
</feature>
<dbReference type="GO" id="GO:0003729">
    <property type="term" value="F:mRNA binding"/>
    <property type="evidence" value="ECO:0007669"/>
    <property type="project" value="TreeGrafter"/>
</dbReference>
<feature type="compositionally biased region" description="Basic residues" evidence="4">
    <location>
        <begin position="1"/>
        <end position="10"/>
    </location>
</feature>
<keyword evidence="1" id="KW-0677">Repeat</keyword>
<keyword evidence="7" id="KW-1185">Reference proteome</keyword>
<dbReference type="OrthoDB" id="10037267at2759"/>
<feature type="region of interest" description="Disordered" evidence="4">
    <location>
        <begin position="729"/>
        <end position="754"/>
    </location>
</feature>
<dbReference type="GO" id="GO:0010468">
    <property type="term" value="P:regulation of gene expression"/>
    <property type="evidence" value="ECO:0007669"/>
    <property type="project" value="UniProtKB-ARBA"/>
</dbReference>
<dbReference type="AlphaFoldDB" id="A0A9N9RLM1"/>
<proteinExistence type="predicted"/>
<name>A0A9N9RLM1_9DIPT</name>
<dbReference type="GO" id="GO:0048477">
    <property type="term" value="P:oogenesis"/>
    <property type="evidence" value="ECO:0007669"/>
    <property type="project" value="UniProtKB-ARBA"/>
</dbReference>
<evidence type="ECO:0000259" key="5">
    <source>
        <dbReference type="PROSITE" id="PS50137"/>
    </source>
</evidence>
<evidence type="ECO:0000256" key="4">
    <source>
        <dbReference type="SAM" id="MobiDB-lite"/>
    </source>
</evidence>
<dbReference type="Pfam" id="PF16482">
    <property type="entry name" value="Staufen_C"/>
    <property type="match status" value="1"/>
</dbReference>
<feature type="region of interest" description="Disordered" evidence="4">
    <location>
        <begin position="1"/>
        <end position="72"/>
    </location>
</feature>
<dbReference type="GO" id="GO:0035418">
    <property type="term" value="P:protein localization to synapse"/>
    <property type="evidence" value="ECO:0007669"/>
    <property type="project" value="TreeGrafter"/>
</dbReference>
<dbReference type="GO" id="GO:0005886">
    <property type="term" value="C:plasma membrane"/>
    <property type="evidence" value="ECO:0007669"/>
    <property type="project" value="TreeGrafter"/>
</dbReference>
<dbReference type="CDD" id="cd19859">
    <property type="entry name" value="DSRM_STAU_rpt3"/>
    <property type="match status" value="1"/>
</dbReference>
<organism evidence="6 7">
    <name type="scientific">Chironomus riparius</name>
    <dbReference type="NCBI Taxonomy" id="315576"/>
    <lineage>
        <taxon>Eukaryota</taxon>
        <taxon>Metazoa</taxon>
        <taxon>Ecdysozoa</taxon>
        <taxon>Arthropoda</taxon>
        <taxon>Hexapoda</taxon>
        <taxon>Insecta</taxon>
        <taxon>Pterygota</taxon>
        <taxon>Neoptera</taxon>
        <taxon>Endopterygota</taxon>
        <taxon>Diptera</taxon>
        <taxon>Nematocera</taxon>
        <taxon>Chironomoidea</taxon>
        <taxon>Chironomidae</taxon>
        <taxon>Chironominae</taxon>
        <taxon>Chironomus</taxon>
    </lineage>
</organism>
<evidence type="ECO:0000313" key="7">
    <source>
        <dbReference type="Proteomes" id="UP001153620"/>
    </source>
</evidence>
<dbReference type="CDD" id="cd19857">
    <property type="entry name" value="DSRM_STAU_rpt1"/>
    <property type="match status" value="1"/>
</dbReference>
<reference evidence="6" key="2">
    <citation type="submission" date="2022-10" db="EMBL/GenBank/DDBJ databases">
        <authorList>
            <consortium name="ENA_rothamsted_submissions"/>
            <consortium name="culmorum"/>
            <person name="King R."/>
        </authorList>
    </citation>
    <scope>NUCLEOTIDE SEQUENCE</scope>
</reference>
<feature type="compositionally biased region" description="Polar residues" evidence="4">
    <location>
        <begin position="766"/>
        <end position="775"/>
    </location>
</feature>
<dbReference type="InterPro" id="IPR051740">
    <property type="entry name" value="DRBM-containing_protein"/>
</dbReference>
<dbReference type="GO" id="GO:0098964">
    <property type="term" value="P:anterograde dendritic transport of messenger ribonucleoprotein complex"/>
    <property type="evidence" value="ECO:0007669"/>
    <property type="project" value="TreeGrafter"/>
</dbReference>
<evidence type="ECO:0000313" key="6">
    <source>
        <dbReference type="EMBL" id="CAG9800557.1"/>
    </source>
</evidence>
<dbReference type="Proteomes" id="UP001153620">
    <property type="component" value="Chromosome 1"/>
</dbReference>
<feature type="domain" description="DRBM" evidence="5">
    <location>
        <begin position="273"/>
        <end position="340"/>
    </location>
</feature>
<feature type="compositionally biased region" description="Low complexity" evidence="4">
    <location>
        <begin position="97"/>
        <end position="110"/>
    </location>
</feature>
<feature type="domain" description="DRBM" evidence="5">
    <location>
        <begin position="364"/>
        <end position="473"/>
    </location>
</feature>
<feature type="compositionally biased region" description="Polar residues" evidence="4">
    <location>
        <begin position="792"/>
        <end position="801"/>
    </location>
</feature>
<evidence type="ECO:0000256" key="1">
    <source>
        <dbReference type="ARBA" id="ARBA00022737"/>
    </source>
</evidence>
<sequence>MIHPHNHHMHPINVSQPPPQHMQQQQNMSQTNPQRMNHHHYQQRLSHQQIQQHPQQHHNNGNRNLNGINQHQVPPLIPKQHLHQNIATLNQKPPQHVNNNQSSQNSQIQPSIVSSRLSYESMNAKQHQHLRQASNKIQISESINNNNLSESSSSSVPHSATATLPINNSSIVTGSTNSIITVPPPLSHHHHQQTNILPNYQHQKIDLSKSSDKSSTPIVSANKENIPVVTASSLNNSTSSSQGIILSNSATEIISAENTEKGIESLANAKEKTPMCLVNELARFNKIEHQYRLVSEQGPAHKKRFTVILKLGDEEYAAEGLSIKKAQHAAAKDAIIKTSYKHPPLKTNRLKSLQSAAKGNSNITPTVELNALAMKRGEPTVYTVLSSTVNPPVNPQYGQQQTPQFNGIGRGNPYQRRFNSQRGGGNRFNSSFSAPEIFHIALQVGTRTFSGMGPTQQAARHDAAARALEVLKPLTSDSDITQKLSTSGSTASDLDDADDSLINSDIKSPISIVHEMALKRKLTVSFEVQSEKGPPHMKVYTTLCKVGTIVTEGEGNGKKLSKKKAAEKMMDELKKLPPPSPVEEPINTRGNTKGRRKQLMTQQQQPTSNFQVVKKKTRNLIKEKLEQSTNADEINPISQLIQIQQARKEKEPTYVVVDERGTARRREFVIEVSVSGYSANGTGPNKKLAKKIAAENLLIAMGVNASKPVTETPIIEKKKMIDMSDKAKKVQFNEPDAGKKTPAKSTSGSGGRQIVPGLLLVSNTETFSTPTKPVATTSSSTPSKETSSLQSNDHPTATEKQSSSPNSNASNADSGIGENGVSPRDQLNYLAQLIGFSVSYADFPKANHTEFLSLVTLSTDPPHMGHGNGSTVDESRDSAALKALSVISELGIDNVKPKGSK</sequence>
<feature type="region of interest" description="Disordered" evidence="4">
    <location>
        <begin position="766"/>
        <end position="820"/>
    </location>
</feature>
<feature type="compositionally biased region" description="Low complexity" evidence="4">
    <location>
        <begin position="802"/>
        <end position="814"/>
    </location>
</feature>
<dbReference type="GO" id="GO:0003725">
    <property type="term" value="F:double-stranded RNA binding"/>
    <property type="evidence" value="ECO:0007669"/>
    <property type="project" value="TreeGrafter"/>
</dbReference>
<evidence type="ECO:0000256" key="3">
    <source>
        <dbReference type="PROSITE-ProRule" id="PRU00266"/>
    </source>
</evidence>
<dbReference type="GO" id="GO:0032839">
    <property type="term" value="C:dendrite cytoplasm"/>
    <property type="evidence" value="ECO:0007669"/>
    <property type="project" value="GOC"/>
</dbReference>
<dbReference type="PANTHER" id="PTHR46054:SF3">
    <property type="entry name" value="MATERNAL EFFECT PROTEIN STAUFEN"/>
    <property type="match status" value="1"/>
</dbReference>
<dbReference type="SMART" id="SM00358">
    <property type="entry name" value="DSRM"/>
    <property type="match status" value="4"/>
</dbReference>
<reference evidence="6" key="1">
    <citation type="submission" date="2022-01" db="EMBL/GenBank/DDBJ databases">
        <authorList>
            <person name="King R."/>
        </authorList>
    </citation>
    <scope>NUCLEOTIDE SEQUENCE</scope>
</reference>
<dbReference type="EMBL" id="OU895877">
    <property type="protein sequence ID" value="CAG9800557.1"/>
    <property type="molecule type" value="Genomic_DNA"/>
</dbReference>
<feature type="region of interest" description="Disordered" evidence="4">
    <location>
        <begin position="91"/>
        <end position="110"/>
    </location>
</feature>
<feature type="domain" description="DRBM" evidence="5">
    <location>
        <begin position="635"/>
        <end position="703"/>
    </location>
</feature>
<accession>A0A9N9RLM1</accession>
<protein>
    <recommendedName>
        <fullName evidence="5">DRBM domain-containing protein</fullName>
    </recommendedName>
</protein>
<dbReference type="Pfam" id="PF00035">
    <property type="entry name" value="dsrm"/>
    <property type="match status" value="3"/>
</dbReference>
<feature type="compositionally biased region" description="Low complexity" evidence="4">
    <location>
        <begin position="776"/>
        <end position="791"/>
    </location>
</feature>
<dbReference type="InterPro" id="IPR032478">
    <property type="entry name" value="Staufen_C"/>
</dbReference>
<dbReference type="FunFam" id="3.30.160.20:FF:000073">
    <property type="entry name" value="Double-stranded RNA-binding protein Staufen homolog"/>
    <property type="match status" value="1"/>
</dbReference>
<gene>
    <name evidence="6" type="ORF">CHIRRI_LOCUS3497</name>
</gene>
<feature type="compositionally biased region" description="Polar residues" evidence="4">
    <location>
        <begin position="599"/>
        <end position="609"/>
    </location>
</feature>
<dbReference type="GO" id="GO:0043025">
    <property type="term" value="C:neuronal cell body"/>
    <property type="evidence" value="ECO:0007669"/>
    <property type="project" value="TreeGrafter"/>
</dbReference>
<dbReference type="PANTHER" id="PTHR46054">
    <property type="entry name" value="MATERNAL EFFECT PROTEIN STAUFEN"/>
    <property type="match status" value="1"/>
</dbReference>
<dbReference type="CDD" id="cd19861">
    <property type="entry name" value="DSRM_STAU_rpt5"/>
    <property type="match status" value="1"/>
</dbReference>
<dbReference type="GO" id="GO:0010494">
    <property type="term" value="C:cytoplasmic stress granule"/>
    <property type="evidence" value="ECO:0007669"/>
    <property type="project" value="TreeGrafter"/>
</dbReference>
<dbReference type="PROSITE" id="PS50137">
    <property type="entry name" value="DS_RBD"/>
    <property type="match status" value="5"/>
</dbReference>
<dbReference type="InterPro" id="IPR014720">
    <property type="entry name" value="dsRBD_dom"/>
</dbReference>
<feature type="domain" description="DRBM" evidence="5">
    <location>
        <begin position="822"/>
        <end position="889"/>
    </location>
</feature>
<dbReference type="Gene3D" id="3.30.160.20">
    <property type="match status" value="5"/>
</dbReference>
<feature type="compositionally biased region" description="Low complexity" evidence="4">
    <location>
        <begin position="43"/>
        <end position="71"/>
    </location>
</feature>
<dbReference type="FunFam" id="3.30.160.20:FF:000007">
    <property type="entry name" value="Double-stranded RNA-binding protein Staufen homolog 1"/>
    <property type="match status" value="2"/>
</dbReference>